<feature type="transmembrane region" description="Helical" evidence="10">
    <location>
        <begin position="182"/>
        <end position="204"/>
    </location>
</feature>
<dbReference type="GO" id="GO:0008270">
    <property type="term" value="F:zinc ion binding"/>
    <property type="evidence" value="ECO:0007669"/>
    <property type="project" value="UniProtKB-KW"/>
</dbReference>
<dbReference type="Gene3D" id="3.30.40.10">
    <property type="entry name" value="Zinc/RING finger domain, C3HC4 (zinc finger)"/>
    <property type="match status" value="1"/>
</dbReference>
<dbReference type="GO" id="GO:0016020">
    <property type="term" value="C:membrane"/>
    <property type="evidence" value="ECO:0007669"/>
    <property type="project" value="UniProtKB-SubCell"/>
</dbReference>
<evidence type="ECO:0000256" key="8">
    <source>
        <dbReference type="PROSITE-ProRule" id="PRU00175"/>
    </source>
</evidence>
<feature type="transmembrane region" description="Helical" evidence="10">
    <location>
        <begin position="324"/>
        <end position="343"/>
    </location>
</feature>
<dbReference type="SMART" id="SM00184">
    <property type="entry name" value="RING"/>
    <property type="match status" value="1"/>
</dbReference>
<evidence type="ECO:0000256" key="2">
    <source>
        <dbReference type="ARBA" id="ARBA00022692"/>
    </source>
</evidence>
<keyword evidence="3" id="KW-0479">Metal-binding</keyword>
<sequence length="888" mass="97462">MMDDEMAGQRDRHRRDRPQRRAGDALVELYLRIDPQLTAGFLMYNILLSLIFNSLSCLAAIISLWTPDLLGMEQLDSSSDPPGFKIWVGVFTLVQVCHIPGRVAFFNVLLQIQHEASELPPVHRWRSRERAIEDLVGRYSRFSESRLCVMNMKISMFAYFWYVLGVLFALSSDGSSGTKNLMLALILQAVVRMMVVVGYFRIGFPDPLRGGRRVGDRRLEAWRRRAIMQMQEFVEEDGGGRGEGHPSPTPSTVLRELPVGRYDSLPRTMADEENPCAVCLSRLEKSDTCRLLPCKHIFHKDCIDGYESEVSASLWSEKIADKKWHFLVVLGGLVGLTVSGYLVDATLMDIRGTQLQTTIGQSSKTVQLEAADNAARISPTTYDFKVRLLMLLVLADAISNAGFDYSASQPALVTYFTLQVILHLSLLLSSFLLSWNTFLQRFGLLGMACRDAWPLITSKSFAPLYGTSDVSTLPDGRLLTSSLTAGVRLWSPVASFKSRSPDNPMSTLSIHAATAISGTSNCEGIMWGTQSGSVQLVKSSDMNGARYDWKVGGGGPASQQRGGVASLRCTEIVGGNSFSVMTDDYSVFVGDVHACGKWTHMIPSEIVKGDGGHRSTSSLLAPSPCNESLLVAAVGPSRVIRFADVRQKKLLKDLKLALVPTSVSLRMDGAFMAVGSESAALVYDLRSLKSPIIKFEEVPARSVSFYRHYDYEEESHTPKASTPRGKQGVSKSLTPHTQRLAGMLKRIGAPARPTNSDTTNNSFKSNLPSAAQSSNFLDESSRQLIVDNSSNNGDDEGEEDDGDKSPTDTSFVVADRRGSQSSAGGISMRKLTLSGGEGGVACSTADIEMLVSSLNRMHVETIGKLRYLEMRQTKMENTLASILERLDK</sequence>
<dbReference type="InterPro" id="IPR036322">
    <property type="entry name" value="WD40_repeat_dom_sf"/>
</dbReference>
<evidence type="ECO:0000256" key="6">
    <source>
        <dbReference type="ARBA" id="ARBA00022989"/>
    </source>
</evidence>
<comment type="subcellular location">
    <subcellularLocation>
        <location evidence="1">Membrane</location>
    </subcellularLocation>
</comment>
<dbReference type="AlphaFoldDB" id="A0A7J6NI17"/>
<evidence type="ECO:0000313" key="13">
    <source>
        <dbReference type="Proteomes" id="UP000541610"/>
    </source>
</evidence>
<dbReference type="PROSITE" id="PS50089">
    <property type="entry name" value="ZF_RING_2"/>
    <property type="match status" value="1"/>
</dbReference>
<dbReference type="Proteomes" id="UP000541610">
    <property type="component" value="Unassembled WGS sequence"/>
</dbReference>
<feature type="compositionally biased region" description="Polar residues" evidence="9">
    <location>
        <begin position="753"/>
        <end position="778"/>
    </location>
</feature>
<keyword evidence="7 10" id="KW-0472">Membrane</keyword>
<gene>
    <name evidence="12" type="ORF">FOZ60_009617</name>
</gene>
<organism evidence="12 13">
    <name type="scientific">Perkinsus olseni</name>
    <name type="common">Perkinsus atlanticus</name>
    <dbReference type="NCBI Taxonomy" id="32597"/>
    <lineage>
        <taxon>Eukaryota</taxon>
        <taxon>Sar</taxon>
        <taxon>Alveolata</taxon>
        <taxon>Perkinsozoa</taxon>
        <taxon>Perkinsea</taxon>
        <taxon>Perkinsida</taxon>
        <taxon>Perkinsidae</taxon>
        <taxon>Perkinsus</taxon>
    </lineage>
</organism>
<feature type="transmembrane region" description="Helical" evidence="10">
    <location>
        <begin position="148"/>
        <end position="170"/>
    </location>
</feature>
<dbReference type="Pfam" id="PF17123">
    <property type="entry name" value="zf-RING_11"/>
    <property type="match status" value="1"/>
</dbReference>
<evidence type="ECO:0000256" key="4">
    <source>
        <dbReference type="ARBA" id="ARBA00022771"/>
    </source>
</evidence>
<dbReference type="OrthoDB" id="444710at2759"/>
<reference evidence="12 13" key="1">
    <citation type="submission" date="2020-04" db="EMBL/GenBank/DDBJ databases">
        <title>Perkinsus olseni comparative genomics.</title>
        <authorList>
            <person name="Bogema D.R."/>
        </authorList>
    </citation>
    <scope>NUCLEOTIDE SEQUENCE [LARGE SCALE GENOMIC DNA]</scope>
    <source>
        <strain evidence="12">00978-12</strain>
    </source>
</reference>
<accession>A0A7J6NI17</accession>
<protein>
    <recommendedName>
        <fullName evidence="11">RING-type domain-containing protein</fullName>
    </recommendedName>
</protein>
<comment type="caution">
    <text evidence="12">The sequence shown here is derived from an EMBL/GenBank/DDBJ whole genome shotgun (WGS) entry which is preliminary data.</text>
</comment>
<dbReference type="SUPFAM" id="SSF57850">
    <property type="entry name" value="RING/U-box"/>
    <property type="match status" value="1"/>
</dbReference>
<keyword evidence="2 10" id="KW-0812">Transmembrane</keyword>
<evidence type="ECO:0000256" key="7">
    <source>
        <dbReference type="ARBA" id="ARBA00023136"/>
    </source>
</evidence>
<feature type="transmembrane region" description="Helical" evidence="10">
    <location>
        <begin position="86"/>
        <end position="110"/>
    </location>
</feature>
<keyword evidence="4 8" id="KW-0863">Zinc-finger</keyword>
<feature type="transmembrane region" description="Helical" evidence="10">
    <location>
        <begin position="41"/>
        <end position="66"/>
    </location>
</feature>
<dbReference type="PANTHER" id="PTHR46539:SF1">
    <property type="entry name" value="E3 UBIQUITIN-PROTEIN LIGASE ATL42"/>
    <property type="match status" value="1"/>
</dbReference>
<dbReference type="EMBL" id="JABANP010000389">
    <property type="protein sequence ID" value="KAF4683100.1"/>
    <property type="molecule type" value="Genomic_DNA"/>
</dbReference>
<keyword evidence="6 10" id="KW-1133">Transmembrane helix</keyword>
<dbReference type="InterPro" id="IPR001841">
    <property type="entry name" value="Znf_RING"/>
</dbReference>
<evidence type="ECO:0000259" key="11">
    <source>
        <dbReference type="PROSITE" id="PS50089"/>
    </source>
</evidence>
<proteinExistence type="predicted"/>
<dbReference type="InterPro" id="IPR013083">
    <property type="entry name" value="Znf_RING/FYVE/PHD"/>
</dbReference>
<dbReference type="PANTHER" id="PTHR46539">
    <property type="entry name" value="E3 UBIQUITIN-PROTEIN LIGASE ATL42"/>
    <property type="match status" value="1"/>
</dbReference>
<evidence type="ECO:0000256" key="10">
    <source>
        <dbReference type="SAM" id="Phobius"/>
    </source>
</evidence>
<evidence type="ECO:0000256" key="1">
    <source>
        <dbReference type="ARBA" id="ARBA00004370"/>
    </source>
</evidence>
<evidence type="ECO:0000256" key="9">
    <source>
        <dbReference type="SAM" id="MobiDB-lite"/>
    </source>
</evidence>
<feature type="compositionally biased region" description="Acidic residues" evidence="9">
    <location>
        <begin position="793"/>
        <end position="802"/>
    </location>
</feature>
<dbReference type="SUPFAM" id="SSF50978">
    <property type="entry name" value="WD40 repeat-like"/>
    <property type="match status" value="1"/>
</dbReference>
<evidence type="ECO:0000256" key="5">
    <source>
        <dbReference type="ARBA" id="ARBA00022833"/>
    </source>
</evidence>
<keyword evidence="5" id="KW-0862">Zinc</keyword>
<evidence type="ECO:0000313" key="12">
    <source>
        <dbReference type="EMBL" id="KAF4683100.1"/>
    </source>
</evidence>
<feature type="region of interest" description="Disordered" evidence="9">
    <location>
        <begin position="713"/>
        <end position="733"/>
    </location>
</feature>
<feature type="domain" description="RING-type" evidence="11">
    <location>
        <begin position="276"/>
        <end position="303"/>
    </location>
</feature>
<evidence type="ECO:0000256" key="3">
    <source>
        <dbReference type="ARBA" id="ARBA00022723"/>
    </source>
</evidence>
<feature type="region of interest" description="Disordered" evidence="9">
    <location>
        <begin position="747"/>
        <end position="824"/>
    </location>
</feature>
<name>A0A7J6NI17_PEROL</name>